<dbReference type="Pfam" id="PF01261">
    <property type="entry name" value="AP_endonuc_2"/>
    <property type="match status" value="1"/>
</dbReference>
<keyword evidence="4" id="KW-1185">Reference proteome</keyword>
<proteinExistence type="predicted"/>
<dbReference type="PANTHER" id="PTHR12110:SF41">
    <property type="entry name" value="INOSOSE DEHYDRATASE"/>
    <property type="match status" value="1"/>
</dbReference>
<dbReference type="Gene3D" id="3.20.20.150">
    <property type="entry name" value="Divalent-metal-dependent TIM barrel enzymes"/>
    <property type="match status" value="1"/>
</dbReference>
<evidence type="ECO:0000313" key="3">
    <source>
        <dbReference type="EMBL" id="KAK9804818.1"/>
    </source>
</evidence>
<organism evidence="3 4">
    <name type="scientific">[Myrmecia] bisecta</name>
    <dbReference type="NCBI Taxonomy" id="41462"/>
    <lineage>
        <taxon>Eukaryota</taxon>
        <taxon>Viridiplantae</taxon>
        <taxon>Chlorophyta</taxon>
        <taxon>core chlorophytes</taxon>
        <taxon>Trebouxiophyceae</taxon>
        <taxon>Trebouxiales</taxon>
        <taxon>Trebouxiaceae</taxon>
        <taxon>Myrmecia</taxon>
    </lineage>
</organism>
<gene>
    <name evidence="3" type="ORF">WJX72_007241</name>
</gene>
<accession>A0AAW1P9V5</accession>
<dbReference type="AlphaFoldDB" id="A0AAW1P9V5"/>
<evidence type="ECO:0000256" key="1">
    <source>
        <dbReference type="SAM" id="MobiDB-lite"/>
    </source>
</evidence>
<sequence>MAKFSTTVPGSRAPASASFAGKSRTRRVTQRAACCELRATRYAPAKYSNPIGVHALVWTGGWEKKDIELAVKGSKDAGFDLIEVPMLEPETVDPKLTKSVLEEYGLQSTSSLGLTFATDISSEDSGVVRAGKDFLFAALEGTAGFGGTHLAGVTYCAMDKYRGPISAQSWKNCANTLKELAAKAEDLGVILGLEVVNRYETNILNTAAQAMDMIADVNKSNVVVHLDTYHMNIEENSFEQAITTCGDRLGYVHVGDSHRGYMGTGQVNWQAFFRAIAASGYDGPITFESFSSKVVSTSMSNALCIWRNLWEDSEHLAKHARNFIDTELTAAKTLEQAGTR</sequence>
<dbReference type="InterPro" id="IPR013022">
    <property type="entry name" value="Xyl_isomerase-like_TIM-brl"/>
</dbReference>
<dbReference type="InterPro" id="IPR036237">
    <property type="entry name" value="Xyl_isomerase-like_sf"/>
</dbReference>
<reference evidence="3 4" key="1">
    <citation type="journal article" date="2024" name="Nat. Commun.">
        <title>Phylogenomics reveals the evolutionary origins of lichenization in chlorophyte algae.</title>
        <authorList>
            <person name="Puginier C."/>
            <person name="Libourel C."/>
            <person name="Otte J."/>
            <person name="Skaloud P."/>
            <person name="Haon M."/>
            <person name="Grisel S."/>
            <person name="Petersen M."/>
            <person name="Berrin J.G."/>
            <person name="Delaux P.M."/>
            <person name="Dal Grande F."/>
            <person name="Keller J."/>
        </authorList>
    </citation>
    <scope>NUCLEOTIDE SEQUENCE [LARGE SCALE GENOMIC DNA]</scope>
    <source>
        <strain evidence="3 4">SAG 2043</strain>
    </source>
</reference>
<dbReference type="EMBL" id="JALJOR010000017">
    <property type="protein sequence ID" value="KAK9804818.1"/>
    <property type="molecule type" value="Genomic_DNA"/>
</dbReference>
<dbReference type="SUPFAM" id="SSF51658">
    <property type="entry name" value="Xylose isomerase-like"/>
    <property type="match status" value="1"/>
</dbReference>
<protein>
    <recommendedName>
        <fullName evidence="2">Xylose isomerase-like TIM barrel domain-containing protein</fullName>
    </recommendedName>
</protein>
<dbReference type="InterPro" id="IPR050312">
    <property type="entry name" value="IolE/XylAMocC-like"/>
</dbReference>
<comment type="caution">
    <text evidence="3">The sequence shown here is derived from an EMBL/GenBank/DDBJ whole genome shotgun (WGS) entry which is preliminary data.</text>
</comment>
<feature type="region of interest" description="Disordered" evidence="1">
    <location>
        <begin position="1"/>
        <end position="24"/>
    </location>
</feature>
<evidence type="ECO:0000313" key="4">
    <source>
        <dbReference type="Proteomes" id="UP001489004"/>
    </source>
</evidence>
<feature type="domain" description="Xylose isomerase-like TIM barrel" evidence="2">
    <location>
        <begin position="75"/>
        <end position="301"/>
    </location>
</feature>
<dbReference type="PANTHER" id="PTHR12110">
    <property type="entry name" value="HYDROXYPYRUVATE ISOMERASE"/>
    <property type="match status" value="1"/>
</dbReference>
<evidence type="ECO:0000259" key="2">
    <source>
        <dbReference type="Pfam" id="PF01261"/>
    </source>
</evidence>
<dbReference type="Proteomes" id="UP001489004">
    <property type="component" value="Unassembled WGS sequence"/>
</dbReference>
<name>A0AAW1P9V5_9CHLO</name>